<dbReference type="AlphaFoldDB" id="A1VVG0"/>
<dbReference type="PANTHER" id="PTHR30619:SF1">
    <property type="entry name" value="RECOMBINATION PROTEIN 2"/>
    <property type="match status" value="1"/>
</dbReference>
<dbReference type="Proteomes" id="UP000000644">
    <property type="component" value="Plasmid pPNAP01"/>
</dbReference>
<evidence type="ECO:0000313" key="2">
    <source>
        <dbReference type="Proteomes" id="UP000000644"/>
    </source>
</evidence>
<dbReference type="Gene3D" id="3.60.15.10">
    <property type="entry name" value="Ribonuclease Z/Hydroxyacylglutathione hydrolase-like"/>
    <property type="match status" value="1"/>
</dbReference>
<evidence type="ECO:0000313" key="1">
    <source>
        <dbReference type="EMBL" id="ABM39638.1"/>
    </source>
</evidence>
<dbReference type="InterPro" id="IPR052159">
    <property type="entry name" value="Competence_DNA_uptake"/>
</dbReference>
<geneLocation type="plasmid" evidence="1 2">
    <name>pPNAP01</name>
</geneLocation>
<evidence type="ECO:0008006" key="3">
    <source>
        <dbReference type="Google" id="ProtNLM"/>
    </source>
</evidence>
<proteinExistence type="predicted"/>
<keyword evidence="1" id="KW-0614">Plasmid</keyword>
<reference evidence="2" key="1">
    <citation type="journal article" date="2009" name="Environ. Microbiol.">
        <title>The genome of Polaromonas naphthalenivorans strain CJ2, isolated from coal tar-contaminated sediment, reveals physiological and metabolic versatility and evolution through extensive horizontal gene transfer.</title>
        <authorList>
            <person name="Yagi J.M."/>
            <person name="Sims D."/>
            <person name="Brettin T."/>
            <person name="Bruce D."/>
            <person name="Madsen E.L."/>
        </authorList>
    </citation>
    <scope>NUCLEOTIDE SEQUENCE [LARGE SCALE GENOMIC DNA]</scope>
    <source>
        <strain evidence="2">CJ2</strain>
        <plasmid evidence="2">Plasmid pPNAP01</plasmid>
    </source>
</reference>
<protein>
    <recommendedName>
        <fullName evidence="3">Metallo-beta-lactamase domain-containing protein</fullName>
    </recommendedName>
</protein>
<gene>
    <name evidence="1" type="ordered locus">Pnap_4358</name>
</gene>
<organism evidence="1 2">
    <name type="scientific">Polaromonas naphthalenivorans (strain CJ2)</name>
    <dbReference type="NCBI Taxonomy" id="365044"/>
    <lineage>
        <taxon>Bacteria</taxon>
        <taxon>Pseudomonadati</taxon>
        <taxon>Pseudomonadota</taxon>
        <taxon>Betaproteobacteria</taxon>
        <taxon>Burkholderiales</taxon>
        <taxon>Comamonadaceae</taxon>
        <taxon>Polaromonas</taxon>
    </lineage>
</organism>
<dbReference type="InterPro" id="IPR036866">
    <property type="entry name" value="RibonucZ/Hydroxyglut_hydro"/>
</dbReference>
<sequence>MPGQMILQIWDVQHGACAMLTHQADNGEQGRLAMIDSGDNGLTGWKPSTYIKNHLRRSVLDYLFITNADLDHMSDLNNLWTEGITVSSFQRNRSVSPEVLRIIKEASGELTDDIERYLALHTDYIHAVDAPFDQHMGGITVTAFSNPYPRFYDTNNLSLAVFFKFGPFKILFPGDLEEDGWLAMLEQPAFRAELVGTTVLVASHHGRTNGYCQRIFDYFEPQVVVISDKSIVHSTQKPHYQYAASNQGVLVSNTNRRRRCLTTRKDGWILFKVSDDGRYTVTTEYNG</sequence>
<name>A1VVG0_POLNA</name>
<dbReference type="HOGENOM" id="CLU_069139_0_0_4"/>
<dbReference type="PANTHER" id="PTHR30619">
    <property type="entry name" value="DNA INTERNALIZATION/COMPETENCE PROTEIN COMEC/REC2"/>
    <property type="match status" value="1"/>
</dbReference>
<dbReference type="SUPFAM" id="SSF56281">
    <property type="entry name" value="Metallo-hydrolase/oxidoreductase"/>
    <property type="match status" value="1"/>
</dbReference>
<dbReference type="KEGG" id="pna:Pnap_4358"/>
<dbReference type="EMBL" id="CP000530">
    <property type="protein sequence ID" value="ABM39638.1"/>
    <property type="molecule type" value="Genomic_DNA"/>
</dbReference>
<accession>A1VVG0</accession>
<keyword evidence="2" id="KW-1185">Reference proteome</keyword>
<dbReference type="OrthoDB" id="418728at2"/>